<dbReference type="PANTHER" id="PTHR24251">
    <property type="entry name" value="OVOCHYMASE-RELATED"/>
    <property type="match status" value="1"/>
</dbReference>
<protein>
    <submittedName>
        <fullName evidence="7">Uncharacterized protein</fullName>
    </submittedName>
</protein>
<dbReference type="PROSITE" id="PS01209">
    <property type="entry name" value="LDLRA_1"/>
    <property type="match status" value="1"/>
</dbReference>
<dbReference type="OrthoDB" id="6514358at2759"/>
<feature type="transmembrane region" description="Helical" evidence="5">
    <location>
        <begin position="226"/>
        <end position="252"/>
    </location>
</feature>
<reference evidence="7" key="1">
    <citation type="submission" date="2022-03" db="EMBL/GenBank/DDBJ databases">
        <authorList>
            <person name="Martin C."/>
        </authorList>
    </citation>
    <scope>NUCLEOTIDE SEQUENCE</scope>
</reference>
<feature type="disulfide bond" evidence="3">
    <location>
        <begin position="193"/>
        <end position="208"/>
    </location>
</feature>
<dbReference type="Pfam" id="PF00431">
    <property type="entry name" value="CUB"/>
    <property type="match status" value="1"/>
</dbReference>
<dbReference type="SUPFAM" id="SSF57424">
    <property type="entry name" value="LDL receptor-like module"/>
    <property type="match status" value="1"/>
</dbReference>
<feature type="region of interest" description="Disordered" evidence="4">
    <location>
        <begin position="292"/>
        <end position="343"/>
    </location>
</feature>
<keyword evidence="1" id="KW-0677">Repeat</keyword>
<sequence>MARWQVLFHVGIFFIYCPTLCEGVYLTSTYAMDASVSRTFGGYCGETIRDDCLWITSGLNVFGLSNYGNNVDCIITLDASINAGNRYMLRVEKWVVQSSTNCSSDYLEIYDWYYNSSVPTQNAQHLVGRYCGISPNLTGIPTGRAVSFKFHTDGSQVFSGFKLIAIRTTPVPCESSEFECEQDSVCINAGLKCDGTPQCSNGTDELGCTGWDNFLGSILRLGLVDMIAIGVIVVGSIIFFGVIGCILCCCCCGKKKRTNVSPDQTTPIVVNVIAGDPNKANEPVVATVNETEHGEAKDNNIKADDNQTPINSTQTTGDDMNDVDETTKADGDKAKSDDDGDNVHDIAEVGEETQKEDNETTPIDSNAAVAMEEDKINSDVEHALQTENDDDETQPNEETKADGDAIQDEEVKQNEDIKSDEEIKPNEDTKPDEDQNKDEEVKQNEDIRSEEEIKQNEDTKPDEQTTSEDNITKEQEKLNPMDEITKDQDNTKQMEPTNEDASTGADVETADSSNKTLETIKHQAEAGGGMPNVE</sequence>
<feature type="compositionally biased region" description="Basic and acidic residues" evidence="4">
    <location>
        <begin position="325"/>
        <end position="343"/>
    </location>
</feature>
<feature type="chain" id="PRO_5043479034" evidence="6">
    <location>
        <begin position="24"/>
        <end position="534"/>
    </location>
</feature>
<dbReference type="Gene3D" id="2.60.120.290">
    <property type="entry name" value="Spermadhesin, CUB domain"/>
    <property type="match status" value="1"/>
</dbReference>
<evidence type="ECO:0000256" key="2">
    <source>
        <dbReference type="ARBA" id="ARBA00023157"/>
    </source>
</evidence>
<name>A0A8J1TTP0_OWEFU</name>
<feature type="region of interest" description="Disordered" evidence="4">
    <location>
        <begin position="368"/>
        <end position="534"/>
    </location>
</feature>
<dbReference type="Gene3D" id="4.10.400.10">
    <property type="entry name" value="Low-density Lipoprotein Receptor"/>
    <property type="match status" value="1"/>
</dbReference>
<evidence type="ECO:0000256" key="6">
    <source>
        <dbReference type="SAM" id="SignalP"/>
    </source>
</evidence>
<evidence type="ECO:0000256" key="1">
    <source>
        <dbReference type="ARBA" id="ARBA00022737"/>
    </source>
</evidence>
<feature type="compositionally biased region" description="Basic and acidic residues" evidence="4">
    <location>
        <begin position="292"/>
        <end position="305"/>
    </location>
</feature>
<dbReference type="EMBL" id="CAIIXF020000003">
    <property type="protein sequence ID" value="CAH1779426.1"/>
    <property type="molecule type" value="Genomic_DNA"/>
</dbReference>
<proteinExistence type="predicted"/>
<dbReference type="PROSITE" id="PS50068">
    <property type="entry name" value="LDLRA_2"/>
    <property type="match status" value="1"/>
</dbReference>
<dbReference type="CDD" id="cd00041">
    <property type="entry name" value="CUB"/>
    <property type="match status" value="1"/>
</dbReference>
<dbReference type="InterPro" id="IPR000859">
    <property type="entry name" value="CUB_dom"/>
</dbReference>
<comment type="caution">
    <text evidence="3">Lacks conserved residue(s) required for the propagation of feature annotation.</text>
</comment>
<comment type="caution">
    <text evidence="7">The sequence shown here is derived from an EMBL/GenBank/DDBJ whole genome shotgun (WGS) entry which is preliminary data.</text>
</comment>
<feature type="signal peptide" evidence="6">
    <location>
        <begin position="1"/>
        <end position="23"/>
    </location>
</feature>
<dbReference type="Proteomes" id="UP000749559">
    <property type="component" value="Unassembled WGS sequence"/>
</dbReference>
<keyword evidence="2 3" id="KW-1015">Disulfide bond</keyword>
<evidence type="ECO:0000313" key="8">
    <source>
        <dbReference type="Proteomes" id="UP000749559"/>
    </source>
</evidence>
<evidence type="ECO:0000256" key="5">
    <source>
        <dbReference type="SAM" id="Phobius"/>
    </source>
</evidence>
<dbReference type="Pfam" id="PF00057">
    <property type="entry name" value="Ldl_recept_a"/>
    <property type="match status" value="1"/>
</dbReference>
<dbReference type="InterPro" id="IPR023415">
    <property type="entry name" value="LDLR_class-A_CS"/>
</dbReference>
<accession>A0A8J1TTP0</accession>
<dbReference type="AlphaFoldDB" id="A0A8J1TTP0"/>
<feature type="compositionally biased region" description="Basic and acidic residues" evidence="4">
    <location>
        <begin position="372"/>
        <end position="384"/>
    </location>
</feature>
<dbReference type="SUPFAM" id="SSF49854">
    <property type="entry name" value="Spermadhesin, CUB domain"/>
    <property type="match status" value="1"/>
</dbReference>
<dbReference type="InterPro" id="IPR036055">
    <property type="entry name" value="LDL_receptor-like_sf"/>
</dbReference>
<keyword evidence="8" id="KW-1185">Reference proteome</keyword>
<dbReference type="SMART" id="SM00042">
    <property type="entry name" value="CUB"/>
    <property type="match status" value="1"/>
</dbReference>
<keyword evidence="5" id="KW-0472">Membrane</keyword>
<keyword evidence="5" id="KW-1133">Transmembrane helix</keyword>
<feature type="compositionally biased region" description="Basic and acidic residues" evidence="4">
    <location>
        <begin position="470"/>
        <end position="492"/>
    </location>
</feature>
<evidence type="ECO:0000256" key="4">
    <source>
        <dbReference type="SAM" id="MobiDB-lite"/>
    </source>
</evidence>
<keyword evidence="6" id="KW-0732">Signal</keyword>
<evidence type="ECO:0000256" key="3">
    <source>
        <dbReference type="PROSITE-ProRule" id="PRU00124"/>
    </source>
</evidence>
<gene>
    <name evidence="7" type="ORF">OFUS_LOCUS6236</name>
</gene>
<evidence type="ECO:0000313" key="7">
    <source>
        <dbReference type="EMBL" id="CAH1779426.1"/>
    </source>
</evidence>
<organism evidence="7 8">
    <name type="scientific">Owenia fusiformis</name>
    <name type="common">Polychaete worm</name>
    <dbReference type="NCBI Taxonomy" id="6347"/>
    <lineage>
        <taxon>Eukaryota</taxon>
        <taxon>Metazoa</taxon>
        <taxon>Spiralia</taxon>
        <taxon>Lophotrochozoa</taxon>
        <taxon>Annelida</taxon>
        <taxon>Polychaeta</taxon>
        <taxon>Sedentaria</taxon>
        <taxon>Canalipalpata</taxon>
        <taxon>Sabellida</taxon>
        <taxon>Oweniida</taxon>
        <taxon>Oweniidae</taxon>
        <taxon>Owenia</taxon>
    </lineage>
</organism>
<feature type="compositionally biased region" description="Polar residues" evidence="4">
    <location>
        <begin position="306"/>
        <end position="318"/>
    </location>
</feature>
<feature type="compositionally biased region" description="Basic and acidic residues" evidence="4">
    <location>
        <begin position="397"/>
        <end position="463"/>
    </location>
</feature>
<dbReference type="CDD" id="cd00112">
    <property type="entry name" value="LDLa"/>
    <property type="match status" value="1"/>
</dbReference>
<dbReference type="PROSITE" id="PS01180">
    <property type="entry name" value="CUB"/>
    <property type="match status" value="1"/>
</dbReference>
<dbReference type="InterPro" id="IPR002172">
    <property type="entry name" value="LDrepeatLR_classA_rpt"/>
</dbReference>
<dbReference type="InterPro" id="IPR035914">
    <property type="entry name" value="Sperma_CUB_dom_sf"/>
</dbReference>
<dbReference type="SMART" id="SM00192">
    <property type="entry name" value="LDLa"/>
    <property type="match status" value="1"/>
</dbReference>
<keyword evidence="5" id="KW-0812">Transmembrane</keyword>